<organism evidence="1 2">
    <name type="scientific">Paenibacillus harenae</name>
    <dbReference type="NCBI Taxonomy" id="306543"/>
    <lineage>
        <taxon>Bacteria</taxon>
        <taxon>Bacillati</taxon>
        <taxon>Bacillota</taxon>
        <taxon>Bacilli</taxon>
        <taxon>Bacillales</taxon>
        <taxon>Paenibacillaceae</taxon>
        <taxon>Paenibacillus</taxon>
    </lineage>
</organism>
<sequence length="66" mass="7466">MTKSEDQKIKNIFLNKSNFSELINQKTITRSEVLNNGAIEIHFEDDTSITIIGGEGLYYKSDGVTR</sequence>
<reference evidence="1 2" key="1">
    <citation type="submission" date="2023-07" db="EMBL/GenBank/DDBJ databases">
        <title>Sorghum-associated microbial communities from plants grown in Nebraska, USA.</title>
        <authorList>
            <person name="Schachtman D."/>
        </authorList>
    </citation>
    <scope>NUCLEOTIDE SEQUENCE [LARGE SCALE GENOMIC DNA]</scope>
    <source>
        <strain evidence="1 2">CC482</strain>
    </source>
</reference>
<accession>A0ABT9U0E3</accession>
<evidence type="ECO:0000313" key="1">
    <source>
        <dbReference type="EMBL" id="MDQ0112448.1"/>
    </source>
</evidence>
<gene>
    <name evidence="1" type="ORF">J2T15_001883</name>
</gene>
<dbReference type="Proteomes" id="UP001229346">
    <property type="component" value="Unassembled WGS sequence"/>
</dbReference>
<protein>
    <submittedName>
        <fullName evidence="1">Uncharacterized protein</fullName>
    </submittedName>
</protein>
<comment type="caution">
    <text evidence="1">The sequence shown here is derived from an EMBL/GenBank/DDBJ whole genome shotgun (WGS) entry which is preliminary data.</text>
</comment>
<evidence type="ECO:0000313" key="2">
    <source>
        <dbReference type="Proteomes" id="UP001229346"/>
    </source>
</evidence>
<name>A0ABT9U0E3_PAEHA</name>
<dbReference type="EMBL" id="JAUSSU010000003">
    <property type="protein sequence ID" value="MDQ0112448.1"/>
    <property type="molecule type" value="Genomic_DNA"/>
</dbReference>
<keyword evidence="2" id="KW-1185">Reference proteome</keyword>
<proteinExistence type="predicted"/>
<dbReference type="RefSeq" id="WP_307203307.1">
    <property type="nucleotide sequence ID" value="NZ_JAUSST010000003.1"/>
</dbReference>